<feature type="compositionally biased region" description="Polar residues" evidence="1">
    <location>
        <begin position="74"/>
        <end position="92"/>
    </location>
</feature>
<proteinExistence type="predicted"/>
<dbReference type="EMBL" id="JAULSV010000001">
    <property type="protein sequence ID" value="KAK0655432.1"/>
    <property type="molecule type" value="Genomic_DNA"/>
</dbReference>
<protein>
    <submittedName>
        <fullName evidence="2">Uncharacterized protein</fullName>
    </submittedName>
</protein>
<reference evidence="2" key="1">
    <citation type="submission" date="2023-06" db="EMBL/GenBank/DDBJ databases">
        <title>Genome-scale phylogeny and comparative genomics of the fungal order Sordariales.</title>
        <authorList>
            <consortium name="Lawrence Berkeley National Laboratory"/>
            <person name="Hensen N."/>
            <person name="Bonometti L."/>
            <person name="Westerberg I."/>
            <person name="Brannstrom I.O."/>
            <person name="Guillou S."/>
            <person name="Cros-Aarteil S."/>
            <person name="Calhoun S."/>
            <person name="Haridas S."/>
            <person name="Kuo A."/>
            <person name="Mondo S."/>
            <person name="Pangilinan J."/>
            <person name="Riley R."/>
            <person name="Labutti K."/>
            <person name="Andreopoulos B."/>
            <person name="Lipzen A."/>
            <person name="Chen C."/>
            <person name="Yanf M."/>
            <person name="Daum C."/>
            <person name="Ng V."/>
            <person name="Clum A."/>
            <person name="Steindorff A."/>
            <person name="Ohm R."/>
            <person name="Martin F."/>
            <person name="Silar P."/>
            <person name="Natvig D."/>
            <person name="Lalanne C."/>
            <person name="Gautier V."/>
            <person name="Ament-Velasquez S.L."/>
            <person name="Kruys A."/>
            <person name="Hutchinson M.I."/>
            <person name="Powell A.J."/>
            <person name="Barry K."/>
            <person name="Miller A.N."/>
            <person name="Grigoriev I.V."/>
            <person name="Debuchy R."/>
            <person name="Gladieux P."/>
            <person name="Thoren M.H."/>
            <person name="Johannesson H."/>
        </authorList>
    </citation>
    <scope>NUCLEOTIDE SEQUENCE</scope>
    <source>
        <strain evidence="2">SMH2532-1</strain>
    </source>
</reference>
<sequence>MTVAISSAKRCERRFVEPPQIFLINQALTVCRTRRSHQPSAARDGLSNPADLISQALREKISSAKRCWEPAHTAPNSTSAARDGLSNPQISSAKRCPPAPRSQTPPTRLETLPVGPILRQFPRGT</sequence>
<organism evidence="2 3">
    <name type="scientific">Cercophora newfieldiana</name>
    <dbReference type="NCBI Taxonomy" id="92897"/>
    <lineage>
        <taxon>Eukaryota</taxon>
        <taxon>Fungi</taxon>
        <taxon>Dikarya</taxon>
        <taxon>Ascomycota</taxon>
        <taxon>Pezizomycotina</taxon>
        <taxon>Sordariomycetes</taxon>
        <taxon>Sordariomycetidae</taxon>
        <taxon>Sordariales</taxon>
        <taxon>Lasiosphaeriaceae</taxon>
        <taxon>Cercophora</taxon>
    </lineage>
</organism>
<comment type="caution">
    <text evidence="2">The sequence shown here is derived from an EMBL/GenBank/DDBJ whole genome shotgun (WGS) entry which is preliminary data.</text>
</comment>
<evidence type="ECO:0000313" key="3">
    <source>
        <dbReference type="Proteomes" id="UP001174936"/>
    </source>
</evidence>
<dbReference type="AlphaFoldDB" id="A0AA40CYR0"/>
<name>A0AA40CYR0_9PEZI</name>
<dbReference type="Proteomes" id="UP001174936">
    <property type="component" value="Unassembled WGS sequence"/>
</dbReference>
<evidence type="ECO:0000313" key="2">
    <source>
        <dbReference type="EMBL" id="KAK0655432.1"/>
    </source>
</evidence>
<keyword evidence="3" id="KW-1185">Reference proteome</keyword>
<evidence type="ECO:0000256" key="1">
    <source>
        <dbReference type="SAM" id="MobiDB-lite"/>
    </source>
</evidence>
<gene>
    <name evidence="2" type="ORF">B0T16DRAFT_11398</name>
</gene>
<accession>A0AA40CYR0</accession>
<feature type="region of interest" description="Disordered" evidence="1">
    <location>
        <begin position="69"/>
        <end position="125"/>
    </location>
</feature>